<dbReference type="InterPro" id="IPR029600">
    <property type="entry name" value="IFT81"/>
</dbReference>
<dbReference type="AlphaFoldDB" id="A0A448WZR4"/>
<evidence type="ECO:0000256" key="1">
    <source>
        <dbReference type="ARBA" id="ARBA00004120"/>
    </source>
</evidence>
<protein>
    <recommendedName>
        <fullName evidence="14">Intraflagellar transport protein 81 homolog</fullName>
    </recommendedName>
    <alternativeName>
        <fullName evidence="15">Carnitine deficiency-associated protein expressed in ventricle 1</fullName>
    </alternativeName>
</protein>
<keyword evidence="6" id="KW-0744">Spermatogenesis</keyword>
<evidence type="ECO:0000256" key="9">
    <source>
        <dbReference type="ARBA" id="ARBA00023069"/>
    </source>
</evidence>
<feature type="non-terminal residue" evidence="17">
    <location>
        <position position="138"/>
    </location>
</feature>
<reference evidence="17" key="1">
    <citation type="submission" date="2018-11" db="EMBL/GenBank/DDBJ databases">
        <authorList>
            <consortium name="Pathogen Informatics"/>
        </authorList>
    </citation>
    <scope>NUCLEOTIDE SEQUENCE</scope>
</reference>
<dbReference type="PANTHER" id="PTHR15614:SF2">
    <property type="entry name" value="INTRAFLAGELLAR TRANSPORT PROTEIN 81 HOMOLOG"/>
    <property type="match status" value="1"/>
</dbReference>
<comment type="function">
    <text evidence="13">Component of the intraflagellar transport (IFT) complex B: together with IFT74, forms a tubulin-binding module that specifically mediates transport of tubulin within the cilium. Binds tubulin via its CH (calponin-homology)-like region. Required for ciliogenesis. Required for proper regulation of SHH signaling. Plays an important role during spermatogenesis by modulating the assembly and elongation of the sperm flagella.</text>
</comment>
<dbReference type="GO" id="GO:0042073">
    <property type="term" value="P:intraciliary transport"/>
    <property type="evidence" value="ECO:0007669"/>
    <property type="project" value="InterPro"/>
</dbReference>
<evidence type="ECO:0000256" key="10">
    <source>
        <dbReference type="ARBA" id="ARBA00023212"/>
    </source>
</evidence>
<dbReference type="GO" id="GO:0036064">
    <property type="term" value="C:ciliary basal body"/>
    <property type="evidence" value="ECO:0007669"/>
    <property type="project" value="TreeGrafter"/>
</dbReference>
<evidence type="ECO:0000256" key="3">
    <source>
        <dbReference type="ARBA" id="ARBA00022553"/>
    </source>
</evidence>
<keyword evidence="5" id="KW-0970">Cilium biogenesis/degradation</keyword>
<keyword evidence="2" id="KW-0963">Cytoplasm</keyword>
<keyword evidence="18" id="KW-1185">Reference proteome</keyword>
<dbReference type="FunFam" id="1.10.418.70:FF:000001">
    <property type="entry name" value="Intraflagellar transport protein 81 homolog"/>
    <property type="match status" value="1"/>
</dbReference>
<evidence type="ECO:0000256" key="11">
    <source>
        <dbReference type="ARBA" id="ARBA00023273"/>
    </source>
</evidence>
<dbReference type="GO" id="GO:0030992">
    <property type="term" value="C:intraciliary transport particle B"/>
    <property type="evidence" value="ECO:0007669"/>
    <property type="project" value="InterPro"/>
</dbReference>
<evidence type="ECO:0000256" key="8">
    <source>
        <dbReference type="ARBA" id="ARBA00023054"/>
    </source>
</evidence>
<comment type="caution">
    <text evidence="17">The sequence shown here is derived from an EMBL/GenBank/DDBJ whole genome shotgun (WGS) entry which is preliminary data.</text>
</comment>
<dbReference type="Pfam" id="PF18383">
    <property type="entry name" value="IFT81_CH"/>
    <property type="match status" value="1"/>
</dbReference>
<evidence type="ECO:0000256" key="7">
    <source>
        <dbReference type="ARBA" id="ARBA00022990"/>
    </source>
</evidence>
<dbReference type="GO" id="GO:0060271">
    <property type="term" value="P:cilium assembly"/>
    <property type="evidence" value="ECO:0007669"/>
    <property type="project" value="InterPro"/>
</dbReference>
<evidence type="ECO:0000256" key="12">
    <source>
        <dbReference type="ARBA" id="ARBA00043983"/>
    </source>
</evidence>
<dbReference type="PANTHER" id="PTHR15614">
    <property type="entry name" value="INTRAFLAGELLAR TRANSPORT PROTEIN 81 HOMOLOG"/>
    <property type="match status" value="1"/>
</dbReference>
<comment type="similarity">
    <text evidence="12">Belongs to the IFT81 family.</text>
</comment>
<keyword evidence="11" id="KW-0966">Cell projection</keyword>
<proteinExistence type="inferred from homology"/>
<dbReference type="GO" id="GO:0030154">
    <property type="term" value="P:cell differentiation"/>
    <property type="evidence" value="ECO:0007669"/>
    <property type="project" value="UniProtKB-KW"/>
</dbReference>
<evidence type="ECO:0000256" key="5">
    <source>
        <dbReference type="ARBA" id="ARBA00022794"/>
    </source>
</evidence>
<evidence type="ECO:0000313" key="17">
    <source>
        <dbReference type="EMBL" id="VEL24182.1"/>
    </source>
</evidence>
<dbReference type="InterPro" id="IPR043016">
    <property type="entry name" value="IFT81_N_sf"/>
</dbReference>
<evidence type="ECO:0000256" key="14">
    <source>
        <dbReference type="ARBA" id="ARBA00073058"/>
    </source>
</evidence>
<evidence type="ECO:0000313" key="18">
    <source>
        <dbReference type="Proteomes" id="UP000784294"/>
    </source>
</evidence>
<feature type="domain" description="IFT81 calponin homology" evidence="16">
    <location>
        <begin position="5"/>
        <end position="122"/>
    </location>
</feature>
<keyword evidence="7" id="KW-0007">Acetylation</keyword>
<name>A0A448WZR4_9PLAT</name>
<dbReference type="EMBL" id="CAAALY010066374">
    <property type="protein sequence ID" value="VEL24182.1"/>
    <property type="molecule type" value="Genomic_DNA"/>
</dbReference>
<dbReference type="GO" id="GO:0007283">
    <property type="term" value="P:spermatogenesis"/>
    <property type="evidence" value="ECO:0007669"/>
    <property type="project" value="UniProtKB-KW"/>
</dbReference>
<gene>
    <name evidence="17" type="ORF">PXEA_LOCUS17622</name>
</gene>
<sequence>MSEIAKFITQKLNEEPFKKNLNLISFDSLDSVQLLQTLNDVLAEIDKKHKIDIREESSDMTALRMIEALRIFRYKPPATADELQGIVMGDKRTIYPILEWCLKRIPELKRRAYLACFMVKINVPTDFMQDEEISTLYR</sequence>
<keyword evidence="4" id="KW-0221">Differentiation</keyword>
<evidence type="ECO:0000256" key="15">
    <source>
        <dbReference type="ARBA" id="ARBA00079903"/>
    </source>
</evidence>
<evidence type="ECO:0000256" key="6">
    <source>
        <dbReference type="ARBA" id="ARBA00022871"/>
    </source>
</evidence>
<keyword evidence="10" id="KW-0206">Cytoskeleton</keyword>
<evidence type="ECO:0000259" key="16">
    <source>
        <dbReference type="Pfam" id="PF18383"/>
    </source>
</evidence>
<evidence type="ECO:0000256" key="13">
    <source>
        <dbReference type="ARBA" id="ARBA00055755"/>
    </source>
</evidence>
<dbReference type="InterPro" id="IPR041146">
    <property type="entry name" value="IFT81_CH"/>
</dbReference>
<keyword evidence="3" id="KW-0597">Phosphoprotein</keyword>
<evidence type="ECO:0000256" key="4">
    <source>
        <dbReference type="ARBA" id="ARBA00022782"/>
    </source>
</evidence>
<evidence type="ECO:0000256" key="2">
    <source>
        <dbReference type="ARBA" id="ARBA00022490"/>
    </source>
</evidence>
<accession>A0A448WZR4</accession>
<dbReference type="OrthoDB" id="276029at2759"/>
<comment type="subcellular location">
    <subcellularLocation>
        <location evidence="1">Cytoplasm</location>
        <location evidence="1">Cytoskeleton</location>
        <location evidence="1">Cilium basal body</location>
    </subcellularLocation>
</comment>
<dbReference type="Gene3D" id="1.10.418.70">
    <property type="entry name" value="Intraflagellar transport protein 81, N-terminal domain"/>
    <property type="match status" value="1"/>
</dbReference>
<keyword evidence="9" id="KW-0969">Cilium</keyword>
<dbReference type="GO" id="GO:0015631">
    <property type="term" value="F:tubulin binding"/>
    <property type="evidence" value="ECO:0007669"/>
    <property type="project" value="InterPro"/>
</dbReference>
<dbReference type="Proteomes" id="UP000784294">
    <property type="component" value="Unassembled WGS sequence"/>
</dbReference>
<organism evidence="17 18">
    <name type="scientific">Protopolystoma xenopodis</name>
    <dbReference type="NCBI Taxonomy" id="117903"/>
    <lineage>
        <taxon>Eukaryota</taxon>
        <taxon>Metazoa</taxon>
        <taxon>Spiralia</taxon>
        <taxon>Lophotrochozoa</taxon>
        <taxon>Platyhelminthes</taxon>
        <taxon>Monogenea</taxon>
        <taxon>Polyopisthocotylea</taxon>
        <taxon>Polystomatidea</taxon>
        <taxon>Polystomatidae</taxon>
        <taxon>Protopolystoma</taxon>
    </lineage>
</organism>
<keyword evidence="8" id="KW-0175">Coiled coil</keyword>